<dbReference type="GO" id="GO:0016020">
    <property type="term" value="C:membrane"/>
    <property type="evidence" value="ECO:0007669"/>
    <property type="project" value="TreeGrafter"/>
</dbReference>
<dbReference type="CDD" id="cd00246">
    <property type="entry name" value="RabGEF"/>
    <property type="match status" value="1"/>
</dbReference>
<keyword evidence="1" id="KW-0813">Transport</keyword>
<dbReference type="PROSITE" id="PS51796">
    <property type="entry name" value="MSS4"/>
    <property type="match status" value="1"/>
</dbReference>
<evidence type="ECO:0000256" key="1">
    <source>
        <dbReference type="ARBA" id="ARBA00022448"/>
    </source>
</evidence>
<dbReference type="InterPro" id="IPR011323">
    <property type="entry name" value="Mss4/transl-control_tumour"/>
</dbReference>
<evidence type="ECO:0000256" key="6">
    <source>
        <dbReference type="ARBA" id="ARBA00022990"/>
    </source>
</evidence>
<keyword evidence="3" id="KW-0479">Metal-binding</keyword>
<dbReference type="InterPro" id="IPR032135">
    <property type="entry name" value="DUF4817"/>
</dbReference>
<gene>
    <name evidence="12" type="ORF">AOXY_G31530</name>
</gene>
<dbReference type="SUPFAM" id="SSF51316">
    <property type="entry name" value="Mss4-like"/>
    <property type="match status" value="1"/>
</dbReference>
<accession>A0AAD8CIZ0</accession>
<keyword evidence="6" id="KW-0007">Acetylation</keyword>
<evidence type="ECO:0000256" key="2">
    <source>
        <dbReference type="ARBA" id="ARBA00022658"/>
    </source>
</evidence>
<evidence type="ECO:0000256" key="9">
    <source>
        <dbReference type="ARBA" id="ARBA00069715"/>
    </source>
</evidence>
<dbReference type="PANTHER" id="PTHR13276">
    <property type="entry name" value="GUANINE NUCLEOTIDE EXCHANGE FACTOR MSS4"/>
    <property type="match status" value="1"/>
</dbReference>
<comment type="caution">
    <text evidence="12">The sequence shown here is derived from an EMBL/GenBank/DDBJ whole genome shotgun (WGS) entry which is preliminary data.</text>
</comment>
<comment type="function">
    <text evidence="7">Guanine-nucleotide-releasing protein that acts on members of the SEC4/YPT1/RAB subfamily. Stimulates GDP release from both YPT1, RAB3A and RAB10, but is less active on these proteins than on the SEC4 protein. Might play a general role in vesicular transport.</text>
</comment>
<keyword evidence="2" id="KW-0344">Guanine-nucleotide releasing factor</keyword>
<proteinExistence type="predicted"/>
<dbReference type="Pfam" id="PF16087">
    <property type="entry name" value="DUF4817"/>
    <property type="match status" value="1"/>
</dbReference>
<dbReference type="InterPro" id="IPR011057">
    <property type="entry name" value="Mss4-like_sf"/>
</dbReference>
<dbReference type="AlphaFoldDB" id="A0AAD8CIZ0"/>
<keyword evidence="13" id="KW-1185">Reference proteome</keyword>
<dbReference type="GO" id="GO:0005829">
    <property type="term" value="C:cytosol"/>
    <property type="evidence" value="ECO:0007669"/>
    <property type="project" value="TreeGrafter"/>
</dbReference>
<name>A0AAD8CIZ0_ACIOX</name>
<evidence type="ECO:0000259" key="11">
    <source>
        <dbReference type="Pfam" id="PF16087"/>
    </source>
</evidence>
<keyword evidence="5" id="KW-0653">Protein transport</keyword>
<dbReference type="Proteomes" id="UP001230051">
    <property type="component" value="Unassembled WGS sequence"/>
</dbReference>
<dbReference type="GO" id="GO:0007264">
    <property type="term" value="P:small GTPase-mediated signal transduction"/>
    <property type="evidence" value="ECO:0007669"/>
    <property type="project" value="InterPro"/>
</dbReference>
<keyword evidence="4" id="KW-0862">Zinc</keyword>
<dbReference type="GO" id="GO:0006892">
    <property type="term" value="P:post-Golgi vesicle-mediated transport"/>
    <property type="evidence" value="ECO:0007669"/>
    <property type="project" value="TreeGrafter"/>
</dbReference>
<dbReference type="EMBL" id="JAGXEW010000047">
    <property type="protein sequence ID" value="KAK1152288.1"/>
    <property type="molecule type" value="Genomic_DNA"/>
</dbReference>
<feature type="domain" description="DUF4817" evidence="11">
    <location>
        <begin position="4"/>
        <end position="57"/>
    </location>
</feature>
<dbReference type="GO" id="GO:0015031">
    <property type="term" value="P:protein transport"/>
    <property type="evidence" value="ECO:0007669"/>
    <property type="project" value="UniProtKB-KW"/>
</dbReference>
<dbReference type="Pfam" id="PF04421">
    <property type="entry name" value="Mss4"/>
    <property type="match status" value="1"/>
</dbReference>
<dbReference type="GO" id="GO:0005085">
    <property type="term" value="F:guanyl-nucleotide exchange factor activity"/>
    <property type="evidence" value="ECO:0007669"/>
    <property type="project" value="UniProtKB-KW"/>
</dbReference>
<organism evidence="12 13">
    <name type="scientific">Acipenser oxyrinchus oxyrinchus</name>
    <dbReference type="NCBI Taxonomy" id="40147"/>
    <lineage>
        <taxon>Eukaryota</taxon>
        <taxon>Metazoa</taxon>
        <taxon>Chordata</taxon>
        <taxon>Craniata</taxon>
        <taxon>Vertebrata</taxon>
        <taxon>Euteleostomi</taxon>
        <taxon>Actinopterygii</taxon>
        <taxon>Chondrostei</taxon>
        <taxon>Acipenseriformes</taxon>
        <taxon>Acipenseridae</taxon>
        <taxon>Acipenser</taxon>
    </lineage>
</organism>
<evidence type="ECO:0000256" key="5">
    <source>
        <dbReference type="ARBA" id="ARBA00022927"/>
    </source>
</evidence>
<evidence type="ECO:0000256" key="10">
    <source>
        <dbReference type="ARBA" id="ARBA00075505"/>
    </source>
</evidence>
<dbReference type="Gene3D" id="2.170.150.10">
    <property type="entry name" value="Metal Binding Protein, Guanine Nucleotide Exchange Factor, Chain A"/>
    <property type="match status" value="1"/>
</dbReference>
<evidence type="ECO:0000256" key="4">
    <source>
        <dbReference type="ARBA" id="ARBA00022833"/>
    </source>
</evidence>
<evidence type="ECO:0000256" key="7">
    <source>
        <dbReference type="ARBA" id="ARBA00060031"/>
    </source>
</evidence>
<dbReference type="FunFam" id="2.170.150.10:FF:000004">
    <property type="entry name" value="Guanine nucleotide exchange factor MSS4"/>
    <property type="match status" value="1"/>
</dbReference>
<comment type="subunit">
    <text evidence="8">Interacts with RAB8A.</text>
</comment>
<dbReference type="InterPro" id="IPR007515">
    <property type="entry name" value="Mss4"/>
</dbReference>
<evidence type="ECO:0000256" key="3">
    <source>
        <dbReference type="ARBA" id="ARBA00022723"/>
    </source>
</evidence>
<sequence length="253" mass="27832">MKLTGVQRGELVKFFYSTGSNAEAALREYRRVHNIRSGPCSRVAVHKLIKKFEETGCTCDKPRSGRPPTPTEVVSEISRAGTEPPSTSPRVAARRLDLPNSTCDPAEKARRGSLQYLSAQGRGMEGTEVIEVDRSGLVSEDGKNAKTVLCQRCGSKVLCPGMALFAEKELFLPAMMKKRSTPGSLGEGSVSGEQLKDHWLVDDMYAFENVGFTKDVGNVKYLICADCEVGPIGWHCLDDKKSFYVALERVKHE</sequence>
<evidence type="ECO:0000313" key="13">
    <source>
        <dbReference type="Proteomes" id="UP001230051"/>
    </source>
</evidence>
<evidence type="ECO:0000256" key="8">
    <source>
        <dbReference type="ARBA" id="ARBA00063928"/>
    </source>
</evidence>
<dbReference type="PANTHER" id="PTHR13276:SF0">
    <property type="entry name" value="GUANINE NUCLEOTIDE EXCHANGE FACTOR MSS4"/>
    <property type="match status" value="1"/>
</dbReference>
<protein>
    <recommendedName>
        <fullName evidence="9">Guanine nucleotide exchange factor MSS4</fullName>
    </recommendedName>
    <alternativeName>
        <fullName evidence="10">Rab-interacting factor</fullName>
    </alternativeName>
</protein>
<reference evidence="12" key="1">
    <citation type="submission" date="2022-02" db="EMBL/GenBank/DDBJ databases">
        <title>Atlantic sturgeon de novo genome assembly.</title>
        <authorList>
            <person name="Stock M."/>
            <person name="Klopp C."/>
            <person name="Guiguen Y."/>
            <person name="Cabau C."/>
            <person name="Parinello H."/>
            <person name="Santidrian Yebra-Pimentel E."/>
            <person name="Kuhl H."/>
            <person name="Dirks R.P."/>
            <person name="Guessner J."/>
            <person name="Wuertz S."/>
            <person name="Du K."/>
            <person name="Schartl M."/>
        </authorList>
    </citation>
    <scope>NUCLEOTIDE SEQUENCE</scope>
    <source>
        <strain evidence="12">STURGEONOMICS-FGT-2020</strain>
        <tissue evidence="12">Whole blood</tissue>
    </source>
</reference>
<evidence type="ECO:0000313" key="12">
    <source>
        <dbReference type="EMBL" id="KAK1152288.1"/>
    </source>
</evidence>
<dbReference type="GO" id="GO:0008270">
    <property type="term" value="F:zinc ion binding"/>
    <property type="evidence" value="ECO:0007669"/>
    <property type="project" value="TreeGrafter"/>
</dbReference>